<evidence type="ECO:0000256" key="14">
    <source>
        <dbReference type="SAM" id="Phobius"/>
    </source>
</evidence>
<dbReference type="UniPathway" id="UPA00222"/>
<evidence type="ECO:0000256" key="8">
    <source>
        <dbReference type="ARBA" id="ARBA00023098"/>
    </source>
</evidence>
<evidence type="ECO:0000256" key="2">
    <source>
        <dbReference type="ARBA" id="ARBA00004760"/>
    </source>
</evidence>
<dbReference type="Pfam" id="PF03798">
    <property type="entry name" value="TRAM_LAG1_CLN8"/>
    <property type="match status" value="1"/>
</dbReference>
<dbReference type="GO" id="GO:0003677">
    <property type="term" value="F:DNA binding"/>
    <property type="evidence" value="ECO:0007669"/>
    <property type="project" value="UniProtKB-UniRule"/>
</dbReference>
<dbReference type="GO" id="GO:0005634">
    <property type="term" value="C:nucleus"/>
    <property type="evidence" value="ECO:0007669"/>
    <property type="project" value="UniProtKB-SubCell"/>
</dbReference>
<evidence type="ECO:0000256" key="12">
    <source>
        <dbReference type="PROSITE-ProRule" id="PRU00205"/>
    </source>
</evidence>
<name>Q4H397_CIOIN</name>
<evidence type="ECO:0000256" key="3">
    <source>
        <dbReference type="ARBA" id="ARBA00004991"/>
    </source>
</evidence>
<dbReference type="CDD" id="cd00086">
    <property type="entry name" value="homeodomain"/>
    <property type="match status" value="1"/>
</dbReference>
<dbReference type="EMBL" id="AB210525">
    <property type="protein sequence ID" value="BAE06530.1"/>
    <property type="molecule type" value="mRNA"/>
</dbReference>
<keyword evidence="4" id="KW-0808">Transferase</keyword>
<dbReference type="SMART" id="SM00724">
    <property type="entry name" value="TLC"/>
    <property type="match status" value="1"/>
</dbReference>
<feature type="domain" description="TLC" evidence="16">
    <location>
        <begin position="130"/>
        <end position="330"/>
    </location>
</feature>
<evidence type="ECO:0000256" key="1">
    <source>
        <dbReference type="ARBA" id="ARBA00004477"/>
    </source>
</evidence>
<accession>Q4H397</accession>
<dbReference type="InterPro" id="IPR009057">
    <property type="entry name" value="Homeodomain-like_sf"/>
</dbReference>
<evidence type="ECO:0000259" key="15">
    <source>
        <dbReference type="PROSITE" id="PS50071"/>
    </source>
</evidence>
<organism evidence="17">
    <name type="scientific">Ciona intestinalis</name>
    <name type="common">Transparent sea squirt</name>
    <name type="synonym">Ascidia intestinalis</name>
    <dbReference type="NCBI Taxonomy" id="7719"/>
    <lineage>
        <taxon>Eukaryota</taxon>
        <taxon>Metazoa</taxon>
        <taxon>Chordata</taxon>
        <taxon>Tunicata</taxon>
        <taxon>Ascidiacea</taxon>
        <taxon>Phlebobranchia</taxon>
        <taxon>Cionidae</taxon>
        <taxon>Ciona</taxon>
    </lineage>
</organism>
<dbReference type="PROSITE" id="PS50922">
    <property type="entry name" value="TLC"/>
    <property type="match status" value="1"/>
</dbReference>
<keyword evidence="11 13" id="KW-0238">DNA-binding</keyword>
<dbReference type="PROSITE" id="PS50071">
    <property type="entry name" value="HOMEOBOX_2"/>
    <property type="match status" value="1"/>
</dbReference>
<comment type="pathway">
    <text evidence="2">Lipid metabolism; sphingolipid metabolism.</text>
</comment>
<evidence type="ECO:0000256" key="5">
    <source>
        <dbReference type="ARBA" id="ARBA00022692"/>
    </source>
</evidence>
<comment type="pathway">
    <text evidence="3">Sphingolipid metabolism.</text>
</comment>
<feature type="transmembrane region" description="Helical" evidence="14">
    <location>
        <begin position="139"/>
        <end position="159"/>
    </location>
</feature>
<proteinExistence type="evidence at transcript level"/>
<evidence type="ECO:0000256" key="7">
    <source>
        <dbReference type="ARBA" id="ARBA00022989"/>
    </source>
</evidence>
<comment type="subcellular location">
    <subcellularLocation>
        <location evidence="1">Endoplasmic reticulum membrane</location>
        <topology evidence="1">Multi-pass membrane protein</topology>
    </subcellularLocation>
    <subcellularLocation>
        <location evidence="11 13">Nucleus</location>
    </subcellularLocation>
</comment>
<evidence type="ECO:0000256" key="9">
    <source>
        <dbReference type="ARBA" id="ARBA00023136"/>
    </source>
</evidence>
<feature type="transmembrane region" description="Helical" evidence="14">
    <location>
        <begin position="179"/>
        <end position="197"/>
    </location>
</feature>
<dbReference type="OrthoDB" id="537032at2759"/>
<dbReference type="InterPro" id="IPR006634">
    <property type="entry name" value="TLC-dom"/>
</dbReference>
<dbReference type="Gene3D" id="1.10.10.60">
    <property type="entry name" value="Homeodomain-like"/>
    <property type="match status" value="1"/>
</dbReference>
<dbReference type="InterPro" id="IPR016439">
    <property type="entry name" value="Lag1/Lac1-like"/>
</dbReference>
<feature type="transmembrane region" description="Helical" evidence="14">
    <location>
        <begin position="301"/>
        <end position="325"/>
    </location>
</feature>
<keyword evidence="9 12" id="KW-0472">Membrane</keyword>
<evidence type="ECO:0000256" key="13">
    <source>
        <dbReference type="RuleBase" id="RU000682"/>
    </source>
</evidence>
<feature type="transmembrane region" description="Helical" evidence="14">
    <location>
        <begin position="38"/>
        <end position="57"/>
    </location>
</feature>
<dbReference type="PIRSF" id="PIRSF005225">
    <property type="entry name" value="LAG1_LAC1"/>
    <property type="match status" value="1"/>
</dbReference>
<protein>
    <submittedName>
        <fullName evidence="17">Transcription factor protein</fullName>
    </submittedName>
</protein>
<dbReference type="InterPro" id="IPR001356">
    <property type="entry name" value="HD"/>
</dbReference>
<keyword evidence="8" id="KW-0443">Lipid metabolism</keyword>
<keyword evidence="11 13" id="KW-0539">Nucleus</keyword>
<keyword evidence="11 13" id="KW-0371">Homeobox</keyword>
<feature type="domain" description="Homeobox" evidence="15">
    <location>
        <begin position="77"/>
        <end position="127"/>
    </location>
</feature>
<evidence type="ECO:0000256" key="4">
    <source>
        <dbReference type="ARBA" id="ARBA00022679"/>
    </source>
</evidence>
<reference evidence="17" key="3">
    <citation type="submission" date="2005-04" db="EMBL/GenBank/DDBJ databases">
        <title>Expressed genes in Ciona intestinalis.</title>
        <authorList>
            <person name="Satou Y."/>
        </authorList>
    </citation>
    <scope>NUCLEOTIDE SEQUENCE</scope>
</reference>
<evidence type="ECO:0000256" key="6">
    <source>
        <dbReference type="ARBA" id="ARBA00022824"/>
    </source>
</evidence>
<reference evidence="17" key="1">
    <citation type="journal article" date="2003" name="Dev. Genes Evol.">
        <title>Genomewide surveys of developmentally relevant genes in Ciona intestinalis.</title>
        <authorList>
            <person name="Satou Y."/>
            <person name="Satoh N."/>
        </authorList>
    </citation>
    <scope>NUCLEOTIDE SEQUENCE</scope>
</reference>
<keyword evidence="7 14" id="KW-1133">Transmembrane helix</keyword>
<gene>
    <name evidence="17" type="primary">Ci-LAG1-like 5</name>
</gene>
<evidence type="ECO:0000313" key="17">
    <source>
        <dbReference type="EMBL" id="BAE06530.1"/>
    </source>
</evidence>
<keyword evidence="5 12" id="KW-0812">Transmembrane</keyword>
<evidence type="ECO:0000256" key="11">
    <source>
        <dbReference type="PROSITE-ProRule" id="PRU00108"/>
    </source>
</evidence>
<sequence length="344" mass="40615">MDLFSRGYNWFWNERFWLPENYTFKDIENHNSETNMPIRMRVHFPLAVVVMLFLRFLHYRIVGFLCKINGVVDNRPTVKNVPELHACYRFTKRPSESQIDALTKRVDMSQRQIYVWFQNRRSLDKPELLQKIKEGSWRCLFYAFISCFGIWTLWSAPWLWDVSYCWKDFPLQTMQTSVVMYYLFELSFYTCLLITALHDVRRLDFKEQVIHHLATVALLSLSYVNNSMRIGSLVMISHDVADVFLEGCKCFNYLKRRVLADIGFICFVVAFCATRLCIFPFHVIRAASFSIPFARMCPSHILSVAFLLLLQILHLFWAQTIFAIVKKVLMGEHAEDSRSDVEGE</sequence>
<accession>A0A1W2VNT8</accession>
<dbReference type="Pfam" id="PF00046">
    <property type="entry name" value="Homeodomain"/>
    <property type="match status" value="1"/>
</dbReference>
<dbReference type="GO" id="GO:0005789">
    <property type="term" value="C:endoplasmic reticulum membrane"/>
    <property type="evidence" value="ECO:0007669"/>
    <property type="project" value="UniProtKB-SubCell"/>
</dbReference>
<dbReference type="AlphaFoldDB" id="Q4H397"/>
<feature type="DNA-binding region" description="Homeobox" evidence="11">
    <location>
        <begin position="79"/>
        <end position="128"/>
    </location>
</feature>
<dbReference type="SMART" id="SM00389">
    <property type="entry name" value="HOX"/>
    <property type="match status" value="1"/>
</dbReference>
<dbReference type="GO" id="GO:0050291">
    <property type="term" value="F:sphingosine N-acyltransferase activity"/>
    <property type="evidence" value="ECO:0007669"/>
    <property type="project" value="InterPro"/>
</dbReference>
<comment type="catalytic activity">
    <reaction evidence="10">
        <text>sphinganine + octadecanoyl-CoA = N-(octadecanoyl)-sphinganine + CoA + H(+)</text>
        <dbReference type="Rhea" id="RHEA:36547"/>
        <dbReference type="ChEBI" id="CHEBI:15378"/>
        <dbReference type="ChEBI" id="CHEBI:57287"/>
        <dbReference type="ChEBI" id="CHEBI:57394"/>
        <dbReference type="ChEBI" id="CHEBI:57817"/>
        <dbReference type="ChEBI" id="CHEBI:67033"/>
    </reaction>
    <physiologicalReaction direction="left-to-right" evidence="10">
        <dbReference type="Rhea" id="RHEA:36548"/>
    </physiologicalReaction>
</comment>
<dbReference type="GO" id="GO:0046513">
    <property type="term" value="P:ceramide biosynthetic process"/>
    <property type="evidence" value="ECO:0007669"/>
    <property type="project" value="InterPro"/>
</dbReference>
<dbReference type="SUPFAM" id="SSF46689">
    <property type="entry name" value="Homeodomain-like"/>
    <property type="match status" value="1"/>
</dbReference>
<feature type="transmembrane region" description="Helical" evidence="14">
    <location>
        <begin position="258"/>
        <end position="281"/>
    </location>
</feature>
<evidence type="ECO:0000256" key="10">
    <source>
        <dbReference type="ARBA" id="ARBA00049036"/>
    </source>
</evidence>
<evidence type="ECO:0000259" key="16">
    <source>
        <dbReference type="PROSITE" id="PS50922"/>
    </source>
</evidence>
<reference evidence="17" key="2">
    <citation type="journal article" date="2004" name="Development">
        <title>Gene expression profiles of transcription factors and signaling molecules in the ascidian embryo: towards a comprehensive understanding of gene networks.</title>
        <authorList>
            <person name="Imai K.S."/>
            <person name="Hino K."/>
            <person name="Yagi K."/>
            <person name="Satoh N."/>
            <person name="Satou Y."/>
        </authorList>
    </citation>
    <scope>NUCLEOTIDE SEQUENCE</scope>
</reference>
<keyword evidence="6" id="KW-0256">Endoplasmic reticulum</keyword>
<dbReference type="KEGG" id="cin:778662"/>
<dbReference type="PANTHER" id="PTHR12560">
    <property type="entry name" value="LONGEVITY ASSURANCE FACTOR 1 LAG1"/>
    <property type="match status" value="1"/>
</dbReference>
<dbReference type="PANTHER" id="PTHR12560:SF0">
    <property type="entry name" value="LD18904P"/>
    <property type="match status" value="1"/>
</dbReference>